<evidence type="ECO:0000256" key="1">
    <source>
        <dbReference type="SAM" id="MobiDB-lite"/>
    </source>
</evidence>
<gene>
    <name evidence="2" type="ORF">SMALB_1266</name>
</gene>
<dbReference type="EMBL" id="JAALLH010000001">
    <property type="protein sequence ID" value="NIY63335.1"/>
    <property type="molecule type" value="Genomic_DNA"/>
</dbReference>
<dbReference type="Proteomes" id="UP000536624">
    <property type="component" value="Unassembled WGS sequence"/>
</dbReference>
<name>A0A7X6AV42_STRMQ</name>
<evidence type="ECO:0000313" key="2">
    <source>
        <dbReference type="EMBL" id="NIY63335.1"/>
    </source>
</evidence>
<protein>
    <submittedName>
        <fullName evidence="2">Uncharacterized protein</fullName>
    </submittedName>
</protein>
<sequence length="166" mass="17628">MSDEAAGQAPRGLYVCPRGHRADAVTRRRIGAHQGRAARTATDGAPREAGMTIGALLGGGAPPRTSHREAVQGTRSGRGQKQSEHVRTLGARPHTRRDHLSFICVKSGKTADTWGKYEVSRGVPAAGTTLASGLITKKFSRTPCQNQIVRVRINCIGGARETHVSA</sequence>
<feature type="region of interest" description="Disordered" evidence="1">
    <location>
        <begin position="57"/>
        <end position="88"/>
    </location>
</feature>
<proteinExistence type="predicted"/>
<evidence type="ECO:0000313" key="3">
    <source>
        <dbReference type="Proteomes" id="UP000536624"/>
    </source>
</evidence>
<dbReference type="AlphaFoldDB" id="A0A7X6AV42"/>
<accession>A0A7X6AV42</accession>
<comment type="caution">
    <text evidence="2">The sequence shown here is derived from an EMBL/GenBank/DDBJ whole genome shotgun (WGS) entry which is preliminary data.</text>
</comment>
<reference evidence="2 3" key="1">
    <citation type="submission" date="2020-02" db="EMBL/GenBank/DDBJ databases">
        <title>Streptomyces malaysiensis DSM14702 (JHCC583434, PFL_A843) Genome sequencing and assembly.</title>
        <authorList>
            <person name="Samborskyy M."/>
        </authorList>
    </citation>
    <scope>NUCLEOTIDE SEQUENCE [LARGE SCALE GENOMIC DNA]</scope>
    <source>
        <strain evidence="2 3">DSM 14702</strain>
    </source>
</reference>
<organism evidence="2 3">
    <name type="scientific">Streptomyces malaysiensis</name>
    <dbReference type="NCBI Taxonomy" id="92644"/>
    <lineage>
        <taxon>Bacteria</taxon>
        <taxon>Bacillati</taxon>
        <taxon>Actinomycetota</taxon>
        <taxon>Actinomycetes</taxon>
        <taxon>Kitasatosporales</taxon>
        <taxon>Streptomycetaceae</taxon>
        <taxon>Streptomyces</taxon>
        <taxon>Streptomyces violaceusniger group</taxon>
    </lineage>
</organism>